<feature type="domain" description="DUF1553" evidence="2">
    <location>
        <begin position="628"/>
        <end position="869"/>
    </location>
</feature>
<protein>
    <submittedName>
        <fullName evidence="5">Xanthan lyase</fullName>
    </submittedName>
</protein>
<evidence type="ECO:0000259" key="3">
    <source>
        <dbReference type="Pfam" id="PF07635"/>
    </source>
</evidence>
<accession>A0A512M4D8</accession>
<comment type="caution">
    <text evidence="5">The sequence shown here is derived from an EMBL/GenBank/DDBJ whole genome shotgun (WGS) entry which is preliminary data.</text>
</comment>
<gene>
    <name evidence="5" type="ORF">BGE01nite_08690</name>
</gene>
<feature type="domain" description="DUF1549" evidence="1">
    <location>
        <begin position="131"/>
        <end position="333"/>
    </location>
</feature>
<reference evidence="5 6" key="1">
    <citation type="submission" date="2019-07" db="EMBL/GenBank/DDBJ databases">
        <title>Whole genome shotgun sequence of Brevifollis gellanilyticus NBRC 108608.</title>
        <authorList>
            <person name="Hosoyama A."/>
            <person name="Uohara A."/>
            <person name="Ohji S."/>
            <person name="Ichikawa N."/>
        </authorList>
    </citation>
    <scope>NUCLEOTIDE SEQUENCE [LARGE SCALE GENOMIC DNA]</scope>
    <source>
        <strain evidence="5 6">NBRC 108608</strain>
    </source>
</reference>
<evidence type="ECO:0000259" key="2">
    <source>
        <dbReference type="Pfam" id="PF07587"/>
    </source>
</evidence>
<name>A0A512M4D8_9BACT</name>
<dbReference type="Proteomes" id="UP000321577">
    <property type="component" value="Unassembled WGS sequence"/>
</dbReference>
<dbReference type="GO" id="GO:0016829">
    <property type="term" value="F:lyase activity"/>
    <property type="evidence" value="ECO:0007669"/>
    <property type="project" value="UniProtKB-KW"/>
</dbReference>
<evidence type="ECO:0000259" key="4">
    <source>
        <dbReference type="Pfam" id="PF25275"/>
    </source>
</evidence>
<dbReference type="PANTHER" id="PTHR35889">
    <property type="entry name" value="CYCLOINULO-OLIGOSACCHARIDE FRUCTANOTRANSFERASE-RELATED"/>
    <property type="match status" value="1"/>
</dbReference>
<dbReference type="InterPro" id="IPR011429">
    <property type="entry name" value="Cyt_c_Planctomycete-type"/>
</dbReference>
<evidence type="ECO:0000313" key="5">
    <source>
        <dbReference type="EMBL" id="GEP41578.1"/>
    </source>
</evidence>
<dbReference type="AlphaFoldDB" id="A0A512M4D8"/>
<keyword evidence="5" id="KW-0456">Lyase</keyword>
<dbReference type="Pfam" id="PF25275">
    <property type="entry name" value="Golvesin_C"/>
    <property type="match status" value="1"/>
</dbReference>
<dbReference type="InterPro" id="IPR033803">
    <property type="entry name" value="CBD-like_Golvesin-Xly"/>
</dbReference>
<proteinExistence type="predicted"/>
<dbReference type="Pfam" id="PF07635">
    <property type="entry name" value="PSCyt1"/>
    <property type="match status" value="1"/>
</dbReference>
<dbReference type="InterPro" id="IPR011444">
    <property type="entry name" value="DUF1549"/>
</dbReference>
<organism evidence="5 6">
    <name type="scientific">Brevifollis gellanilyticus</name>
    <dbReference type="NCBI Taxonomy" id="748831"/>
    <lineage>
        <taxon>Bacteria</taxon>
        <taxon>Pseudomonadati</taxon>
        <taxon>Verrucomicrobiota</taxon>
        <taxon>Verrucomicrobiia</taxon>
        <taxon>Verrucomicrobiales</taxon>
        <taxon>Verrucomicrobiaceae</taxon>
    </lineage>
</organism>
<keyword evidence="6" id="KW-1185">Reference proteome</keyword>
<feature type="domain" description="Cytochrome C Planctomycete-type" evidence="3">
    <location>
        <begin position="4"/>
        <end position="63"/>
    </location>
</feature>
<evidence type="ECO:0000259" key="1">
    <source>
        <dbReference type="Pfam" id="PF07583"/>
    </source>
</evidence>
<dbReference type="Pfam" id="PF07587">
    <property type="entry name" value="PSD1"/>
    <property type="match status" value="1"/>
</dbReference>
<sequence>MKHCYECHSQEAGKQKGGLLLDRKEGWEKGGDAGPALIVGQPAKSLLIHSVRYEDEDLQMPPKSKMAPEEIKVLEEWIAMGAPDPRVESLAAAQPKKTLDIEAARQTWAYRALQQAPLPAVKDKAWPRNDIDTLVLAEIEANKLKPAADADLRTLKRRLSYDLTGLPPNDAEASDLTYEAYVDRLLQSPAFGEKWGRHWLDLARYADSNGGDRNYTFYQAWRYRNYVIDSFNRDLSYYDFIREQIAGDLMPAKDDAQRRERMIAATYLSLGPKMLTERDKEKLHLDTVDEQLDTIGKSMLGLSIGCARCHDHKFDPISQRDYYALAGFLRSTEIVMGTRNGCVNVASWVEQALPKSGPEFAELKQKVERLELAMRLKVERDFMETVAGSKALTKLPLAGVIYDEASAELVGNWKESKLSKNRFGDFYIHDDKKDKGVKKAVFRGALPETGIYEVRIAYPAKGNCDTQVPITVEAFDDVHQVIFDQTKKPSVGGLFEPIGRFHFEKGGRVNVIVNTGGTKGYVIVDAVQFISEKDIERESMALAMANGSAHGDPLLTMSSAALSKELNKQIDALKDADLAMTPRDFADAGDVNLRVRGEVNQLGPKVPRNFLSVLHRGSAPEIAAGSSGRLQLAEWMVSAENTLLDRVIVNRLWAKLFGRGIVSTVDNFGVQGEKPTHPALLDHLALTFRASNGSIKTLIREMVLSRTYQLAAEGKSERVKADPENKLFARHSYRRLAAEEIRDSLLQLTGELNTEQAAATALTYGEDLDDLMKLDKLMHRSVYLPVARNNLAPDLEIFDAANPEMTAGDRPLTTVPTQALYLLNSSFIQKQAATLAQQAYAQADAVTWLHQAILGHAPEDAAAKRAQAFIDQSGTDREKALADLAHVLLASTEFLFLE</sequence>
<dbReference type="Pfam" id="PF07583">
    <property type="entry name" value="PSCyt2"/>
    <property type="match status" value="1"/>
</dbReference>
<dbReference type="InterPro" id="IPR022655">
    <property type="entry name" value="DUF1553"/>
</dbReference>
<evidence type="ECO:0000313" key="6">
    <source>
        <dbReference type="Proteomes" id="UP000321577"/>
    </source>
</evidence>
<dbReference type="PANTHER" id="PTHR35889:SF3">
    <property type="entry name" value="F-BOX DOMAIN-CONTAINING PROTEIN"/>
    <property type="match status" value="1"/>
</dbReference>
<dbReference type="EMBL" id="BKAG01000004">
    <property type="protein sequence ID" value="GEP41578.1"/>
    <property type="molecule type" value="Genomic_DNA"/>
</dbReference>
<feature type="domain" description="Golvesin/Xly CBD-like" evidence="4">
    <location>
        <begin position="405"/>
        <end position="530"/>
    </location>
</feature>